<dbReference type="SUPFAM" id="SSF64153">
    <property type="entry name" value="YjeF N-terminal domain-like"/>
    <property type="match status" value="1"/>
</dbReference>
<feature type="binding site" evidence="10">
    <location>
        <begin position="122"/>
        <end position="126"/>
    </location>
    <ligand>
        <name>(6S)-NADPHX</name>
        <dbReference type="ChEBI" id="CHEBI:64076"/>
    </ligand>
</feature>
<evidence type="ECO:0000256" key="3">
    <source>
        <dbReference type="ARBA" id="ARBA00012228"/>
    </source>
</evidence>
<evidence type="ECO:0000256" key="10">
    <source>
        <dbReference type="HAMAP-Rule" id="MF_03159"/>
    </source>
</evidence>
<keyword evidence="9 10" id="KW-0413">Isomerase</keyword>
<evidence type="ECO:0000256" key="6">
    <source>
        <dbReference type="ARBA" id="ARBA00022857"/>
    </source>
</evidence>
<dbReference type="GO" id="GO:0000166">
    <property type="term" value="F:nucleotide binding"/>
    <property type="evidence" value="ECO:0007669"/>
    <property type="project" value="UniProtKB-KW"/>
</dbReference>
<comment type="catalytic activity">
    <reaction evidence="1 10">
        <text>(6R)-NADHX = (6S)-NADHX</text>
        <dbReference type="Rhea" id="RHEA:32215"/>
        <dbReference type="ChEBI" id="CHEBI:64074"/>
        <dbReference type="ChEBI" id="CHEBI:64075"/>
        <dbReference type="EC" id="5.1.99.6"/>
    </reaction>
</comment>
<proteinExistence type="inferred from homology"/>
<evidence type="ECO:0000313" key="12">
    <source>
        <dbReference type="EMBL" id="KAK7073307.1"/>
    </source>
</evidence>
<dbReference type="NCBIfam" id="TIGR00197">
    <property type="entry name" value="yjeF_nterm"/>
    <property type="match status" value="1"/>
</dbReference>
<comment type="catalytic activity">
    <reaction evidence="2 10">
        <text>(6R)-NADPHX = (6S)-NADPHX</text>
        <dbReference type="Rhea" id="RHEA:32227"/>
        <dbReference type="ChEBI" id="CHEBI:64076"/>
        <dbReference type="ChEBI" id="CHEBI:64077"/>
        <dbReference type="EC" id="5.1.99.6"/>
    </reaction>
</comment>
<comment type="cofactor">
    <cofactor evidence="10">
        <name>K(+)</name>
        <dbReference type="ChEBI" id="CHEBI:29103"/>
    </cofactor>
    <text evidence="10">Binds 1 potassium ion per subunit.</text>
</comment>
<dbReference type="EMBL" id="JAXCGZ010013221">
    <property type="protein sequence ID" value="KAK7073307.1"/>
    <property type="molecule type" value="Genomic_DNA"/>
</dbReference>
<dbReference type="InterPro" id="IPR032976">
    <property type="entry name" value="YJEFN_prot_NAXE-like"/>
</dbReference>
<organism evidence="12 13">
    <name type="scientific">Halocaridina rubra</name>
    <name type="common">Hawaiian red shrimp</name>
    <dbReference type="NCBI Taxonomy" id="373956"/>
    <lineage>
        <taxon>Eukaryota</taxon>
        <taxon>Metazoa</taxon>
        <taxon>Ecdysozoa</taxon>
        <taxon>Arthropoda</taxon>
        <taxon>Crustacea</taxon>
        <taxon>Multicrustacea</taxon>
        <taxon>Malacostraca</taxon>
        <taxon>Eumalacostraca</taxon>
        <taxon>Eucarida</taxon>
        <taxon>Decapoda</taxon>
        <taxon>Pleocyemata</taxon>
        <taxon>Caridea</taxon>
        <taxon>Atyoidea</taxon>
        <taxon>Atyidae</taxon>
        <taxon>Halocaridina</taxon>
    </lineage>
</organism>
<feature type="domain" description="YjeF N-terminal" evidence="11">
    <location>
        <begin position="72"/>
        <end position="280"/>
    </location>
</feature>
<evidence type="ECO:0000256" key="4">
    <source>
        <dbReference type="ARBA" id="ARBA00022723"/>
    </source>
</evidence>
<keyword evidence="7 10" id="KW-0630">Potassium</keyword>
<evidence type="ECO:0000256" key="9">
    <source>
        <dbReference type="ARBA" id="ARBA00023235"/>
    </source>
</evidence>
<keyword evidence="5 10" id="KW-0547">Nucleotide-binding</keyword>
<dbReference type="Proteomes" id="UP001381693">
    <property type="component" value="Unassembled WGS sequence"/>
</dbReference>
<comment type="caution">
    <text evidence="12">The sequence shown here is derived from an EMBL/GenBank/DDBJ whole genome shotgun (WGS) entry which is preliminary data.</text>
</comment>
<comment type="function">
    <text evidence="10">Catalyzes the epimerization of the S- and R-forms of NAD(P)HX, a damaged form of NAD(P)H that is a result of enzymatic or heat-dependent hydration. This is a prerequisite for the S-specific NAD(P)H-hydrate dehydratase to allow the repair of both epimers of NAD(P)HX.</text>
</comment>
<dbReference type="Gene3D" id="3.40.50.10260">
    <property type="entry name" value="YjeF N-terminal domain"/>
    <property type="match status" value="1"/>
</dbReference>
<keyword evidence="6" id="KW-0521">NADP</keyword>
<feature type="binding site" evidence="10">
    <location>
        <begin position="191"/>
        <end position="197"/>
    </location>
    <ligand>
        <name>(6S)-NADPHX</name>
        <dbReference type="ChEBI" id="CHEBI:64076"/>
    </ligand>
</feature>
<feature type="binding site" evidence="10">
    <location>
        <position position="220"/>
    </location>
    <ligand>
        <name>(6S)-NADPHX</name>
        <dbReference type="ChEBI" id="CHEBI:64076"/>
    </ligand>
</feature>
<evidence type="ECO:0000259" key="11">
    <source>
        <dbReference type="PROSITE" id="PS51385"/>
    </source>
</evidence>
<reference evidence="12 13" key="1">
    <citation type="submission" date="2023-11" db="EMBL/GenBank/DDBJ databases">
        <title>Halocaridina rubra genome assembly.</title>
        <authorList>
            <person name="Smith C."/>
        </authorList>
    </citation>
    <scope>NUCLEOTIDE SEQUENCE [LARGE SCALE GENOMIC DNA]</scope>
    <source>
        <strain evidence="12">EP-1</strain>
        <tissue evidence="12">Whole</tissue>
    </source>
</reference>
<evidence type="ECO:0000256" key="2">
    <source>
        <dbReference type="ARBA" id="ARBA00000909"/>
    </source>
</evidence>
<evidence type="ECO:0000313" key="13">
    <source>
        <dbReference type="Proteomes" id="UP001381693"/>
    </source>
</evidence>
<dbReference type="AlphaFoldDB" id="A0AAN8WYL2"/>
<sequence>MFKWTCFTLQRASVTWHGSVVLSGICSVRHWHTISKSTQKYLSNYLHWKNKLPLKTPAMSMSSLRYLNQEEAINVDLELFNEYQFSVDQLMELAGLSCAHAIAKAYNPEAGKSVLICCGPGNNGGDGLVCSRHLSLLGFSPVILYPKPTDKPLFNNLVKQCEMYDISFIQEMPEFETLKSKFHLVVDALFGFSFKPPVRPLFAPILETLAKTPVPVASVDIPSGWHVEEGPIGEAQSLSPDMLISLTAPKLCAKHFKGRFHVLGGRFVPPKLNEKYMLNLPAYPGTDQIVILNSRESMM</sequence>
<keyword evidence="4 10" id="KW-0479">Metal-binding</keyword>
<dbReference type="PANTHER" id="PTHR13232:SF10">
    <property type="entry name" value="NAD(P)H-HYDRATE EPIMERASE"/>
    <property type="match status" value="1"/>
</dbReference>
<comment type="similarity">
    <text evidence="10">Belongs to the NnrE/AIBP family.</text>
</comment>
<feature type="binding site" evidence="10">
    <location>
        <position position="223"/>
    </location>
    <ligand>
        <name>K(+)</name>
        <dbReference type="ChEBI" id="CHEBI:29103"/>
    </ligand>
</feature>
<protein>
    <recommendedName>
        <fullName evidence="3 10">NAD(P)H-hydrate epimerase</fullName>
        <ecNumber evidence="3 10">5.1.99.6</ecNumber>
    </recommendedName>
    <alternativeName>
        <fullName evidence="10">NAD(P)HX epimerase</fullName>
    </alternativeName>
</protein>
<evidence type="ECO:0000256" key="7">
    <source>
        <dbReference type="ARBA" id="ARBA00022958"/>
    </source>
</evidence>
<keyword evidence="13" id="KW-1185">Reference proteome</keyword>
<dbReference type="GO" id="GO:0046872">
    <property type="term" value="F:metal ion binding"/>
    <property type="evidence" value="ECO:0007669"/>
    <property type="project" value="UniProtKB-KW"/>
</dbReference>
<dbReference type="Pfam" id="PF03853">
    <property type="entry name" value="YjeF_N"/>
    <property type="match status" value="1"/>
</dbReference>
<feature type="binding site" evidence="10">
    <location>
        <position position="187"/>
    </location>
    <ligand>
        <name>K(+)</name>
        <dbReference type="ChEBI" id="CHEBI:29103"/>
    </ligand>
</feature>
<dbReference type="InterPro" id="IPR004443">
    <property type="entry name" value="YjeF_N_dom"/>
</dbReference>
<evidence type="ECO:0000256" key="8">
    <source>
        <dbReference type="ARBA" id="ARBA00023027"/>
    </source>
</evidence>
<dbReference type="PROSITE" id="PS51385">
    <property type="entry name" value="YJEF_N"/>
    <property type="match status" value="1"/>
</dbReference>
<feature type="binding site" evidence="10">
    <location>
        <position position="123"/>
    </location>
    <ligand>
        <name>K(+)</name>
        <dbReference type="ChEBI" id="CHEBI:29103"/>
    </ligand>
</feature>
<dbReference type="EC" id="5.1.99.6" evidence="3 10"/>
<dbReference type="InterPro" id="IPR036652">
    <property type="entry name" value="YjeF_N_dom_sf"/>
</dbReference>
<keyword evidence="8 10" id="KW-0520">NAD</keyword>
<dbReference type="GO" id="GO:0005739">
    <property type="term" value="C:mitochondrion"/>
    <property type="evidence" value="ECO:0007669"/>
    <property type="project" value="TreeGrafter"/>
</dbReference>
<evidence type="ECO:0000256" key="5">
    <source>
        <dbReference type="ARBA" id="ARBA00022741"/>
    </source>
</evidence>
<name>A0AAN8WYL2_HALRR</name>
<evidence type="ECO:0000256" key="1">
    <source>
        <dbReference type="ARBA" id="ARBA00000013"/>
    </source>
</evidence>
<dbReference type="PANTHER" id="PTHR13232">
    <property type="entry name" value="NAD(P)H-HYDRATE EPIMERASE"/>
    <property type="match status" value="1"/>
</dbReference>
<accession>A0AAN8WYL2</accession>
<gene>
    <name evidence="12" type="primary">APOA1BP</name>
    <name evidence="12" type="ORF">SK128_027070</name>
</gene>
<dbReference type="HAMAP" id="MF_01966">
    <property type="entry name" value="NADHX_epimerase"/>
    <property type="match status" value="1"/>
</dbReference>
<dbReference type="GO" id="GO:0052856">
    <property type="term" value="F:NAD(P)HX epimerase activity"/>
    <property type="evidence" value="ECO:0007669"/>
    <property type="project" value="UniProtKB-UniRule"/>
</dbReference>
<comment type="caution">
    <text evidence="10">Lacks conserved residue(s) required for the propagation of feature annotation.</text>
</comment>